<dbReference type="EMBL" id="FQ958210">
    <property type="protein sequence ID" value="CCD05164.1"/>
    <property type="molecule type" value="Genomic_DNA"/>
</dbReference>
<reference evidence="1 2" key="1">
    <citation type="submission" date="2011-07" db="EMBL/GenBank/DDBJ databases">
        <authorList>
            <person name="Genoscope - CEA"/>
        </authorList>
    </citation>
    <scope>NUCLEOTIDE SEQUENCE [LARGE SCALE GENOMIC DNA]</scope>
    <source>
        <strain evidence="2">lorraine</strain>
    </source>
</reference>
<dbReference type="Proteomes" id="UP000010102">
    <property type="component" value="Chromosome"/>
</dbReference>
<gene>
    <name evidence="1" type="ORF">LPO_1103</name>
</gene>
<evidence type="ECO:0000313" key="1">
    <source>
        <dbReference type="EMBL" id="CCD05164.1"/>
    </source>
</evidence>
<dbReference type="KEGG" id="lpo:LPO_1103"/>
<name>A0AAV2UW35_LEGPN</name>
<proteinExistence type="predicted"/>
<accession>A0AAV2UW35</accession>
<organism evidence="1 2">
    <name type="scientific">Legionella pneumophila subsp. pneumophila</name>
    <dbReference type="NCBI Taxonomy" id="91891"/>
    <lineage>
        <taxon>Bacteria</taxon>
        <taxon>Pseudomonadati</taxon>
        <taxon>Pseudomonadota</taxon>
        <taxon>Gammaproteobacteria</taxon>
        <taxon>Legionellales</taxon>
        <taxon>Legionellaceae</taxon>
        <taxon>Legionella</taxon>
    </lineage>
</organism>
<sequence>MQEPADTSPKSLQRNIPQQPLVKIANQNHKENIKNNRYEVIGLWLRLTQETNHVVLKIGQRESFFII</sequence>
<protein>
    <submittedName>
        <fullName evidence="1">Uncharacterized protein</fullName>
    </submittedName>
</protein>
<evidence type="ECO:0000313" key="2">
    <source>
        <dbReference type="Proteomes" id="UP000010102"/>
    </source>
</evidence>
<dbReference type="AlphaFoldDB" id="A0AAV2UW35"/>